<comment type="PTM">
    <text evidence="6 7">An intermediate of this reaction is the autophosphorylated ppk in which a phosphate is covalently linked to a histidine residue through a N-P bond.</text>
</comment>
<evidence type="ECO:0000259" key="10">
    <source>
        <dbReference type="Pfam" id="PF13090"/>
    </source>
</evidence>
<feature type="domain" description="Polyphosphate kinase C-terminal" evidence="10">
    <location>
        <begin position="504"/>
        <end position="673"/>
    </location>
</feature>
<keyword evidence="2 6" id="KW-0808">Transferase</keyword>
<dbReference type="NCBIfam" id="NF003917">
    <property type="entry name" value="PRK05443.1-1"/>
    <property type="match status" value="1"/>
</dbReference>
<dbReference type="InterPro" id="IPR041108">
    <property type="entry name" value="PP_kinase_C_1"/>
</dbReference>
<evidence type="ECO:0000259" key="11">
    <source>
        <dbReference type="Pfam" id="PF17941"/>
    </source>
</evidence>
<dbReference type="GO" id="GO:0046872">
    <property type="term" value="F:metal ion binding"/>
    <property type="evidence" value="ECO:0007669"/>
    <property type="project" value="UniProtKB-KW"/>
</dbReference>
<keyword evidence="6" id="KW-0479">Metal-binding</keyword>
<evidence type="ECO:0000259" key="8">
    <source>
        <dbReference type="Pfam" id="PF02503"/>
    </source>
</evidence>
<dbReference type="Proteomes" id="UP000346198">
    <property type="component" value="Unassembled WGS sequence"/>
</dbReference>
<protein>
    <recommendedName>
        <fullName evidence="6 7">Polyphosphate kinase</fullName>
        <ecNumber evidence="6 7">2.7.4.1</ecNumber>
    </recommendedName>
    <alternativeName>
        <fullName evidence="6">ATP-polyphosphate phosphotransferase</fullName>
    </alternativeName>
    <alternativeName>
        <fullName evidence="6">Polyphosphoric acid kinase</fullName>
    </alternativeName>
</protein>
<comment type="cofactor">
    <cofactor evidence="6">
        <name>Mg(2+)</name>
        <dbReference type="ChEBI" id="CHEBI:18420"/>
    </cofactor>
</comment>
<evidence type="ECO:0000256" key="1">
    <source>
        <dbReference type="ARBA" id="ARBA00022553"/>
    </source>
</evidence>
<proteinExistence type="inferred from homology"/>
<feature type="binding site" evidence="6">
    <location>
        <position position="47"/>
    </location>
    <ligand>
        <name>ATP</name>
        <dbReference type="ChEBI" id="CHEBI:30616"/>
    </ligand>
</feature>
<feature type="binding site" evidence="6">
    <location>
        <position position="374"/>
    </location>
    <ligand>
        <name>Mg(2+)</name>
        <dbReference type="ChEBI" id="CHEBI:18420"/>
    </ligand>
</feature>
<keyword evidence="6" id="KW-0460">Magnesium</keyword>
<dbReference type="RefSeq" id="WP_136059912.1">
    <property type="nucleotide sequence ID" value="NZ_CAAHFH010000001.1"/>
</dbReference>
<dbReference type="NCBIfam" id="NF003918">
    <property type="entry name" value="PRK05443.1-2"/>
    <property type="match status" value="1"/>
</dbReference>
<dbReference type="InterPro" id="IPR036832">
    <property type="entry name" value="PPK_N_dom_sf"/>
</dbReference>
<accession>A0A6C2UE79</accession>
<reference evidence="12 13" key="1">
    <citation type="submission" date="2019-04" db="EMBL/GenBank/DDBJ databases">
        <authorList>
            <person name="Van Vliet M D."/>
        </authorList>
    </citation>
    <scope>NUCLEOTIDE SEQUENCE [LARGE SCALE GENOMIC DNA]</scope>
    <source>
        <strain evidence="12 13">F21</strain>
    </source>
</reference>
<dbReference type="InterPro" id="IPR003414">
    <property type="entry name" value="PP_kinase"/>
</dbReference>
<dbReference type="Gene3D" id="3.30.1840.10">
    <property type="entry name" value="Polyphosphate kinase middle domain"/>
    <property type="match status" value="1"/>
</dbReference>
<keyword evidence="13" id="KW-1185">Reference proteome</keyword>
<dbReference type="Pfam" id="PF13090">
    <property type="entry name" value="PP_kinase_C"/>
    <property type="match status" value="1"/>
</dbReference>
<dbReference type="GO" id="GO:0005524">
    <property type="term" value="F:ATP binding"/>
    <property type="evidence" value="ECO:0007669"/>
    <property type="project" value="UniProtKB-KW"/>
</dbReference>
<feature type="domain" description="Polyphosphate kinase middle" evidence="8">
    <location>
        <begin position="123"/>
        <end position="302"/>
    </location>
</feature>
<evidence type="ECO:0000313" key="12">
    <source>
        <dbReference type="EMBL" id="VGO18428.1"/>
    </source>
</evidence>
<evidence type="ECO:0000256" key="6">
    <source>
        <dbReference type="HAMAP-Rule" id="MF_00347"/>
    </source>
</evidence>
<dbReference type="AlphaFoldDB" id="A0A6C2UE79"/>
<dbReference type="PIRSF" id="PIRSF015589">
    <property type="entry name" value="PP_kinase"/>
    <property type="match status" value="1"/>
</dbReference>
<feature type="binding site" evidence="6">
    <location>
        <position position="467"/>
    </location>
    <ligand>
        <name>ATP</name>
        <dbReference type="ChEBI" id="CHEBI:30616"/>
    </ligand>
</feature>
<dbReference type="EMBL" id="CAAHFH010000001">
    <property type="protein sequence ID" value="VGO18428.1"/>
    <property type="molecule type" value="Genomic_DNA"/>
</dbReference>
<comment type="function">
    <text evidence="6 7">Catalyzes the reversible transfer of the terminal phosphate of ATP to form a long-chain polyphosphate (polyP).</text>
</comment>
<dbReference type="InterPro" id="IPR036830">
    <property type="entry name" value="PP_kinase_middle_dom_sf"/>
</dbReference>
<dbReference type="HAMAP" id="MF_00347">
    <property type="entry name" value="Polyphosphate_kinase"/>
    <property type="match status" value="1"/>
</dbReference>
<dbReference type="EC" id="2.7.4.1" evidence="6 7"/>
<gene>
    <name evidence="6 12" type="primary">ppk</name>
    <name evidence="12" type="ORF">SCARR_00481</name>
</gene>
<keyword evidence="5 6" id="KW-0067">ATP-binding</keyword>
<dbReference type="GO" id="GO:0009358">
    <property type="term" value="C:polyphosphate kinase complex"/>
    <property type="evidence" value="ECO:0007669"/>
    <property type="project" value="InterPro"/>
</dbReference>
<feature type="binding site" evidence="6">
    <location>
        <position position="404"/>
    </location>
    <ligand>
        <name>Mg(2+)</name>
        <dbReference type="ChEBI" id="CHEBI:18420"/>
    </ligand>
</feature>
<dbReference type="GO" id="GO:0008976">
    <property type="term" value="F:polyphosphate kinase activity"/>
    <property type="evidence" value="ECO:0007669"/>
    <property type="project" value="UniProtKB-UniRule"/>
</dbReference>
<dbReference type="Pfam" id="PF02503">
    <property type="entry name" value="PP_kinase"/>
    <property type="match status" value="1"/>
</dbReference>
<keyword evidence="3 6" id="KW-0547">Nucleotide-binding</keyword>
<keyword evidence="1 6" id="KW-0597">Phosphoprotein</keyword>
<dbReference type="Gene3D" id="3.30.870.10">
    <property type="entry name" value="Endonuclease Chain A"/>
    <property type="match status" value="2"/>
</dbReference>
<dbReference type="CDD" id="cd09165">
    <property type="entry name" value="PLDc_PaPPK1_C1_like"/>
    <property type="match status" value="1"/>
</dbReference>
<evidence type="ECO:0000313" key="13">
    <source>
        <dbReference type="Proteomes" id="UP000346198"/>
    </source>
</evidence>
<dbReference type="Pfam" id="PF13089">
    <property type="entry name" value="PP_kinase_N"/>
    <property type="match status" value="1"/>
</dbReference>
<dbReference type="Gene3D" id="1.20.58.310">
    <property type="entry name" value="Polyphosphate kinase N-terminal domain"/>
    <property type="match status" value="1"/>
</dbReference>
<comment type="catalytic activity">
    <reaction evidence="6 7">
        <text>[phosphate](n) + ATP = [phosphate](n+1) + ADP</text>
        <dbReference type="Rhea" id="RHEA:19573"/>
        <dbReference type="Rhea" id="RHEA-COMP:9859"/>
        <dbReference type="Rhea" id="RHEA-COMP:14280"/>
        <dbReference type="ChEBI" id="CHEBI:16838"/>
        <dbReference type="ChEBI" id="CHEBI:30616"/>
        <dbReference type="ChEBI" id="CHEBI:456216"/>
        <dbReference type="EC" id="2.7.4.1"/>
    </reaction>
</comment>
<keyword evidence="4 6" id="KW-0418">Kinase</keyword>
<feature type="active site" description="Phosphohistidine intermediate" evidence="6">
    <location>
        <position position="434"/>
    </location>
</feature>
<feature type="binding site" evidence="6">
    <location>
        <position position="591"/>
    </location>
    <ligand>
        <name>ATP</name>
        <dbReference type="ChEBI" id="CHEBI:30616"/>
    </ligand>
</feature>
<dbReference type="InterPro" id="IPR025200">
    <property type="entry name" value="PPK_C_dom2"/>
</dbReference>
<dbReference type="PANTHER" id="PTHR30218:SF0">
    <property type="entry name" value="POLYPHOSPHATE KINASE"/>
    <property type="match status" value="1"/>
</dbReference>
<evidence type="ECO:0000256" key="7">
    <source>
        <dbReference type="RuleBase" id="RU003800"/>
    </source>
</evidence>
<evidence type="ECO:0000259" key="9">
    <source>
        <dbReference type="Pfam" id="PF13089"/>
    </source>
</evidence>
<dbReference type="SUPFAM" id="SSF140356">
    <property type="entry name" value="PPK N-terminal domain-like"/>
    <property type="match status" value="1"/>
</dbReference>
<evidence type="ECO:0000256" key="5">
    <source>
        <dbReference type="ARBA" id="ARBA00022840"/>
    </source>
</evidence>
<dbReference type="PANTHER" id="PTHR30218">
    <property type="entry name" value="POLYPHOSPHATE KINASE"/>
    <property type="match status" value="1"/>
</dbReference>
<comment type="similarity">
    <text evidence="6 7">Belongs to the polyphosphate kinase 1 (PPK1) family.</text>
</comment>
<evidence type="ECO:0000256" key="2">
    <source>
        <dbReference type="ARBA" id="ARBA00022679"/>
    </source>
</evidence>
<dbReference type="NCBIfam" id="TIGR03705">
    <property type="entry name" value="poly_P_kin"/>
    <property type="match status" value="1"/>
</dbReference>
<dbReference type="Pfam" id="PF17941">
    <property type="entry name" value="PP_kinase_C_1"/>
    <property type="match status" value="1"/>
</dbReference>
<dbReference type="InterPro" id="IPR024953">
    <property type="entry name" value="PP_kinase_middle"/>
</dbReference>
<feature type="domain" description="Polyphosphate kinase N-terminal" evidence="9">
    <location>
        <begin position="9"/>
        <end position="113"/>
    </location>
</feature>
<evidence type="ECO:0000256" key="3">
    <source>
        <dbReference type="ARBA" id="ARBA00022741"/>
    </source>
</evidence>
<dbReference type="InterPro" id="IPR025198">
    <property type="entry name" value="PPK_N_dom"/>
</dbReference>
<dbReference type="GO" id="GO:0006799">
    <property type="term" value="P:polyphosphate biosynthetic process"/>
    <property type="evidence" value="ECO:0007669"/>
    <property type="project" value="UniProtKB-UniRule"/>
</dbReference>
<feature type="domain" description="Polyphosphate kinase C-terminal" evidence="11">
    <location>
        <begin position="331"/>
        <end position="495"/>
    </location>
</feature>
<evidence type="ECO:0000256" key="4">
    <source>
        <dbReference type="ARBA" id="ARBA00022777"/>
    </source>
</evidence>
<dbReference type="SUPFAM" id="SSF143724">
    <property type="entry name" value="PHP14-like"/>
    <property type="match status" value="1"/>
</dbReference>
<feature type="binding site" evidence="6">
    <location>
        <position position="563"/>
    </location>
    <ligand>
        <name>ATP</name>
        <dbReference type="ChEBI" id="CHEBI:30616"/>
    </ligand>
</feature>
<sequence length="705" mass="79108">MAAKNEPKYFNRELSWLEFNQRVLEEAKDADNPMLERLKFLAITASNLDEFFMVRVGGLHMARKAGLRKREPSGLTPLAQLREVSKRARNMMTDLHRCFNEVVSPALATGGVRHASIDALTHEQETALFEIFSEELFPVITPMAVDPKKGMPLLQNLAMYLMVRLQPNSAKDTEDRFAIMPLARAGARIIQLPAEDGYTYVLNEEAVKKYEANWFPGFSIKESAVFRITRNADFAVQENEAPDLLSGMEDVLEERKTGDCIRLEVEASISKALLKMLCNSLPAEAENVYPVEGVLNLKDFMSMAFLEGFDELKTEAWPPQASPDVVPNEPMFGQISEKDLLFYHPYETFDPVVRFIEEAAVDPETMAIKMVLYRTSSDSAIIAALKRAAGNGINVTVLMELKARFDEARNIGWARDLEQCGAQVIYGVKGYKTHAKICLVVRREPAGVVRYCHFGTGNYNESTAKLYGDISYMTANPELGADASAFFNALCGYAQPQNFNLISMAPIGMRDKLMELIDFEISRARKGKKAFISAKVNSLVDVVLSDKLYEASKAGVKVKLNIRGICGLKPGVKGLSENIEVSSIIDRYLEHARIIHFCHGGKSRVFISSADWMPRNLDKRLELMVPVEDKACRDRLIDILNLHMADNQSSWQLKPNGSYERTLAKGAKKVRSQQVFYGQACEAIASAQKNRRTRFEPHRPDSKQG</sequence>
<organism evidence="12 13">
    <name type="scientific">Pontiella sulfatireligans</name>
    <dbReference type="NCBI Taxonomy" id="2750658"/>
    <lineage>
        <taxon>Bacteria</taxon>
        <taxon>Pseudomonadati</taxon>
        <taxon>Kiritimatiellota</taxon>
        <taxon>Kiritimatiellia</taxon>
        <taxon>Kiritimatiellales</taxon>
        <taxon>Pontiellaceae</taxon>
        <taxon>Pontiella</taxon>
    </lineage>
</organism>
<dbReference type="NCBIfam" id="NF003921">
    <property type="entry name" value="PRK05443.2-2"/>
    <property type="match status" value="1"/>
</dbReference>
<dbReference type="SUPFAM" id="SSF56024">
    <property type="entry name" value="Phospholipase D/nuclease"/>
    <property type="match status" value="2"/>
</dbReference>
<dbReference type="CDD" id="cd09168">
    <property type="entry name" value="PLDc_PaPPK1_C2_like"/>
    <property type="match status" value="1"/>
</dbReference>
<name>A0A6C2UE79_9BACT</name>